<dbReference type="AlphaFoldDB" id="A0A7W5GEG5"/>
<feature type="transmembrane region" description="Helical" evidence="7">
    <location>
        <begin position="298"/>
        <end position="326"/>
    </location>
</feature>
<feature type="transmembrane region" description="Helical" evidence="7">
    <location>
        <begin position="669"/>
        <end position="694"/>
    </location>
</feature>
<dbReference type="PANTHER" id="PTHR33406">
    <property type="entry name" value="MEMBRANE PROTEIN MJ1562-RELATED"/>
    <property type="match status" value="1"/>
</dbReference>
<comment type="caution">
    <text evidence="9">The sequence shown here is derived from an EMBL/GenBank/DDBJ whole genome shotgun (WGS) entry which is preliminary data.</text>
</comment>
<dbReference type="Pfam" id="PF03176">
    <property type="entry name" value="MMPL"/>
    <property type="match status" value="2"/>
</dbReference>
<keyword evidence="5 7" id="KW-1133">Transmembrane helix</keyword>
<proteinExistence type="inferred from homology"/>
<feature type="transmembrane region" description="Helical" evidence="7">
    <location>
        <begin position="207"/>
        <end position="226"/>
    </location>
</feature>
<evidence type="ECO:0000256" key="7">
    <source>
        <dbReference type="SAM" id="Phobius"/>
    </source>
</evidence>
<feature type="transmembrane region" description="Helical" evidence="7">
    <location>
        <begin position="180"/>
        <end position="200"/>
    </location>
</feature>
<comment type="similarity">
    <text evidence="2">Belongs to the resistance-nodulation-cell division (RND) (TC 2.A.6) family. MmpL subfamily.</text>
</comment>
<evidence type="ECO:0000259" key="8">
    <source>
        <dbReference type="PROSITE" id="PS50156"/>
    </source>
</evidence>
<dbReference type="EMBL" id="JACHXY010000001">
    <property type="protein sequence ID" value="MBB3156458.1"/>
    <property type="molecule type" value="Genomic_DNA"/>
</dbReference>
<dbReference type="SUPFAM" id="SSF82866">
    <property type="entry name" value="Multidrug efflux transporter AcrB transmembrane domain"/>
    <property type="match status" value="2"/>
</dbReference>
<feature type="transmembrane region" description="Helical" evidence="7">
    <location>
        <begin position="232"/>
        <end position="250"/>
    </location>
</feature>
<gene>
    <name evidence="9" type="ORF">FHS07_000142</name>
</gene>
<evidence type="ECO:0000256" key="1">
    <source>
        <dbReference type="ARBA" id="ARBA00004651"/>
    </source>
</evidence>
<dbReference type="GO" id="GO:0005886">
    <property type="term" value="C:plasma membrane"/>
    <property type="evidence" value="ECO:0007669"/>
    <property type="project" value="UniProtKB-SubCell"/>
</dbReference>
<sequence>MAALLFTLGTRCARHAKVVVLAWVVVLLTLVGGAVAFPGTFSGGFTLPPTQASQVLDEMDAAFPDAHFDEGTATAVVRAREGMPVTDNTQKAAIGTLVTELSEIDGVRAVLSPFDTGAVSENSEYALIQIGFDSVAGDVTLEQKDALQDAAKAARDSGLTVEFGGSIFQGLPEVGLNEGGGLIVALIVLIIVLGGMIAAIIPLVSGIVGVGIGVSGVFIASGAIDVNQLTPLLPAMLGLAVGIDYSLFVISRYQNELADGRDRTTAIGRAVGTAGTAVVFAGLTVLIALALLTTVGLALLAAMGIAAAGTVAVSILIAVTLTPALLSLAGDKITPKATTRATTADDVARPSALRRRPHLAERWVRAVTRLPWLTVVATLLVLGLLSIPALSMRLNFPDNSMAAPDTTQYKASQMIDAGFGSGSNGPLVVFVTSHDATAAGNAVATILRNLDDVTFVSSVVPNTTNDAAYIQVVPSEGPLAASTASLVGDIRDNAARWSADAGAESLQVTGQTAIDIDSGAAFSEALVPYLALVVTLALLLLLVMFRSILVPLKAALGFVLSVGATFGVVVAVFQWGWGAELLGVHTPGPIVSLLPLALTGVLFGLAMDYEVFIVSRMREEFVHHGDAGRSVRLGFLSGARVVVAAAIIMISVFAGFVLAEDTLVKSIAFALAVGVFIDAFIVRATLVPAIMTILGRGAWWIPRWLDRILPNIDTEGTALTARTPAPQEIDSRG</sequence>
<dbReference type="PANTHER" id="PTHR33406:SF11">
    <property type="entry name" value="MEMBRANE PROTEIN SCO6666-RELATED"/>
    <property type="match status" value="1"/>
</dbReference>
<evidence type="ECO:0000256" key="6">
    <source>
        <dbReference type="ARBA" id="ARBA00023136"/>
    </source>
</evidence>
<dbReference type="InterPro" id="IPR000731">
    <property type="entry name" value="SSD"/>
</dbReference>
<protein>
    <submittedName>
        <fullName evidence="9">RND superfamily putative drug exporter</fullName>
    </submittedName>
</protein>
<evidence type="ECO:0000256" key="3">
    <source>
        <dbReference type="ARBA" id="ARBA00022475"/>
    </source>
</evidence>
<reference evidence="9 10" key="1">
    <citation type="submission" date="2020-08" db="EMBL/GenBank/DDBJ databases">
        <title>Genomic Encyclopedia of Type Strains, Phase III (KMG-III): the genomes of soil and plant-associated and newly described type strains.</title>
        <authorList>
            <person name="Whitman W."/>
        </authorList>
    </citation>
    <scope>NUCLEOTIDE SEQUENCE [LARGE SCALE GENOMIC DNA]</scope>
    <source>
        <strain evidence="9 10">CECT 8356</strain>
    </source>
</reference>
<feature type="domain" description="SSD" evidence="8">
    <location>
        <begin position="195"/>
        <end position="328"/>
    </location>
</feature>
<evidence type="ECO:0000313" key="9">
    <source>
        <dbReference type="EMBL" id="MBB3156458.1"/>
    </source>
</evidence>
<organism evidence="9 10">
    <name type="scientific">Microbacterium proteolyticum</name>
    <dbReference type="NCBI Taxonomy" id="1572644"/>
    <lineage>
        <taxon>Bacteria</taxon>
        <taxon>Bacillati</taxon>
        <taxon>Actinomycetota</taxon>
        <taxon>Actinomycetes</taxon>
        <taxon>Micrococcales</taxon>
        <taxon>Microbacteriaceae</taxon>
        <taxon>Microbacterium</taxon>
    </lineage>
</organism>
<evidence type="ECO:0000256" key="5">
    <source>
        <dbReference type="ARBA" id="ARBA00022989"/>
    </source>
</evidence>
<dbReference type="InterPro" id="IPR004869">
    <property type="entry name" value="MMPL_dom"/>
</dbReference>
<keyword evidence="6 7" id="KW-0472">Membrane</keyword>
<dbReference type="RefSeq" id="WP_183418008.1">
    <property type="nucleotide sequence ID" value="NZ_JACHXY010000001.1"/>
</dbReference>
<dbReference type="Gene3D" id="1.20.1640.10">
    <property type="entry name" value="Multidrug efflux transporter AcrB transmembrane domain"/>
    <property type="match status" value="2"/>
</dbReference>
<keyword evidence="4 7" id="KW-0812">Transmembrane</keyword>
<feature type="transmembrane region" description="Helical" evidence="7">
    <location>
        <begin position="271"/>
        <end position="292"/>
    </location>
</feature>
<evidence type="ECO:0000313" key="10">
    <source>
        <dbReference type="Proteomes" id="UP000543579"/>
    </source>
</evidence>
<feature type="transmembrane region" description="Helical" evidence="7">
    <location>
        <begin position="370"/>
        <end position="391"/>
    </location>
</feature>
<accession>A0A7W5GEG5</accession>
<dbReference type="InterPro" id="IPR050545">
    <property type="entry name" value="Mycobact_MmpL"/>
</dbReference>
<evidence type="ECO:0000256" key="2">
    <source>
        <dbReference type="ARBA" id="ARBA00010157"/>
    </source>
</evidence>
<feature type="transmembrane region" description="Helical" evidence="7">
    <location>
        <begin position="557"/>
        <end position="577"/>
    </location>
</feature>
<name>A0A7W5GEG5_9MICO</name>
<dbReference type="PROSITE" id="PS50156">
    <property type="entry name" value="SSD"/>
    <property type="match status" value="1"/>
</dbReference>
<keyword evidence="3" id="KW-1003">Cell membrane</keyword>
<comment type="subcellular location">
    <subcellularLocation>
        <location evidence="1">Cell membrane</location>
        <topology evidence="1">Multi-pass membrane protein</topology>
    </subcellularLocation>
</comment>
<dbReference type="Proteomes" id="UP000543579">
    <property type="component" value="Unassembled WGS sequence"/>
</dbReference>
<feature type="transmembrane region" description="Helical" evidence="7">
    <location>
        <begin position="589"/>
        <end position="612"/>
    </location>
</feature>
<evidence type="ECO:0000256" key="4">
    <source>
        <dbReference type="ARBA" id="ARBA00022692"/>
    </source>
</evidence>
<feature type="transmembrane region" description="Helical" evidence="7">
    <location>
        <begin position="526"/>
        <end position="545"/>
    </location>
</feature>
<feature type="transmembrane region" description="Helical" evidence="7">
    <location>
        <begin position="633"/>
        <end position="657"/>
    </location>
</feature>